<dbReference type="RefSeq" id="WP_048309086.1">
    <property type="nucleotide sequence ID" value="NZ_CP119526.1"/>
</dbReference>
<evidence type="ECO:0000313" key="2">
    <source>
        <dbReference type="Proteomes" id="UP000035996"/>
    </source>
</evidence>
<dbReference type="PANTHER" id="PTHR31143">
    <property type="match status" value="1"/>
</dbReference>
<evidence type="ECO:0000313" key="1">
    <source>
        <dbReference type="EMBL" id="KMM38002.1"/>
    </source>
</evidence>
<dbReference type="Gene3D" id="3.40.630.30">
    <property type="match status" value="1"/>
</dbReference>
<comment type="caution">
    <text evidence="1">The sequence shown here is derived from an EMBL/GenBank/DDBJ whole genome shotgun (WGS) entry which is preliminary data.</text>
</comment>
<gene>
    <name evidence="1" type="ORF">AB986_01345</name>
</gene>
<dbReference type="Proteomes" id="UP000035996">
    <property type="component" value="Unassembled WGS sequence"/>
</dbReference>
<dbReference type="InterPro" id="IPR027365">
    <property type="entry name" value="GNAT_acetyltra_YdfB-like"/>
</dbReference>
<organism evidence="1 2">
    <name type="scientific">Guptibacillus hwajinpoensis</name>
    <dbReference type="NCBI Taxonomy" id="208199"/>
    <lineage>
        <taxon>Bacteria</taxon>
        <taxon>Bacillati</taxon>
        <taxon>Bacillota</taxon>
        <taxon>Bacilli</taxon>
        <taxon>Bacillales</taxon>
        <taxon>Guptibacillaceae</taxon>
        <taxon>Guptibacillus</taxon>
    </lineage>
</organism>
<proteinExistence type="predicted"/>
<dbReference type="STRING" id="157733.AB986_01345"/>
<accession>A0A0J6FUG8</accession>
<dbReference type="GO" id="GO:0016740">
    <property type="term" value="F:transferase activity"/>
    <property type="evidence" value="ECO:0007669"/>
    <property type="project" value="UniProtKB-KW"/>
</dbReference>
<dbReference type="InterPro" id="IPR016181">
    <property type="entry name" value="Acyl_CoA_acyltransferase"/>
</dbReference>
<dbReference type="PATRIC" id="fig|157733.3.peg.2476"/>
<sequence length="277" mass="32177">MIRELDETEFYKCEPLINDVGHLEVKAVIEGNNPGRIFVDHIDFPKTGLIWLGNNDGFFFIGDEKNECFNNDINEFIDKVVYPEAKKLGLKSFIAIGNHARWEKTIERIFSHRHIQVSHQNVYKLRSHYKVDNEPSVKNGYEALKVDECLYENEKNYLHNIEFLHSKILGFWSSSERFFRTGIGYCIVYQNKIVSLCFSGFVAENVHGIDIETIEEHQGNKLGQHAAHYVVKECVSNGMIPYWDCEEANKPSNQIAKNIGLENYSHYLVYIFPMDED</sequence>
<dbReference type="EMBL" id="LELK01000001">
    <property type="protein sequence ID" value="KMM38002.1"/>
    <property type="molecule type" value="Genomic_DNA"/>
</dbReference>
<dbReference type="AlphaFoldDB" id="A0A0J6FUG8"/>
<dbReference type="SUPFAM" id="SSF55729">
    <property type="entry name" value="Acyl-CoA N-acyltransferases (Nat)"/>
    <property type="match status" value="1"/>
</dbReference>
<dbReference type="OrthoDB" id="7054616at2"/>
<protein>
    <submittedName>
        <fullName evidence="1">Acetyltransferase</fullName>
    </submittedName>
</protein>
<dbReference type="Pfam" id="PF12746">
    <property type="entry name" value="GNAT_acetyltran"/>
    <property type="match status" value="1"/>
</dbReference>
<reference evidence="1" key="1">
    <citation type="submission" date="2015-06" db="EMBL/GenBank/DDBJ databases">
        <authorList>
            <person name="Liu B."/>
            <person name="Wang J."/>
            <person name="Zhu Y."/>
            <person name="Liu G."/>
            <person name="Chen Q."/>
            <person name="Zheng C."/>
            <person name="Che J."/>
            <person name="Ge C."/>
            <person name="Shi H."/>
            <person name="Pan Z."/>
            <person name="Liu X."/>
        </authorList>
    </citation>
    <scope>NUCLEOTIDE SEQUENCE [LARGE SCALE GENOMIC DNA]</scope>
    <source>
        <strain evidence="1">DSM 16346</strain>
    </source>
</reference>
<name>A0A0J6FUG8_9BACL</name>
<keyword evidence="2" id="KW-1185">Reference proteome</keyword>
<dbReference type="PANTHER" id="PTHR31143:SF2">
    <property type="entry name" value="FR47-LIKE DOMAIN-CONTAINING PROTEIN-RELATED"/>
    <property type="match status" value="1"/>
</dbReference>